<dbReference type="HOGENOM" id="CLU_000288_7_13_1"/>
<sequence length="213" mass="23892">MRRFASKLLTPFNDLRLQAPGVRRRTPTIDEDAQEGHDRSVQAGAITQFSKQKTPIKPSARQRLAGVSSFRIEATAILFTSTDSHKSGGKADVAQATYRRGNGGDDQVVAVKKVRYHRDMKKKKFENEFVHEVEVMAGLSHENIVRLVGFVEDFENGTAWIVLSWEPNGNVSEFLANGNCEIPERVSLIQDTFEGIKYLHTRQPPICHGDLKS</sequence>
<dbReference type="OrthoDB" id="2390637at2759"/>
<proteinExistence type="predicted"/>
<feature type="non-terminal residue" evidence="4">
    <location>
        <position position="213"/>
    </location>
</feature>
<dbReference type="InterPro" id="IPR001245">
    <property type="entry name" value="Ser-Thr/Tyr_kinase_cat_dom"/>
</dbReference>
<gene>
    <name evidence="4" type="ORF">M407DRAFT_31580</name>
</gene>
<dbReference type="PANTHER" id="PTHR27001">
    <property type="entry name" value="OS01G0253100 PROTEIN"/>
    <property type="match status" value="1"/>
</dbReference>
<dbReference type="PROSITE" id="PS50011">
    <property type="entry name" value="PROTEIN_KINASE_DOM"/>
    <property type="match status" value="1"/>
</dbReference>
<keyword evidence="5" id="KW-1185">Reference proteome</keyword>
<protein>
    <recommendedName>
        <fullName evidence="3">Protein kinase domain-containing protein</fullName>
    </recommendedName>
</protein>
<evidence type="ECO:0000256" key="1">
    <source>
        <dbReference type="ARBA" id="ARBA00022741"/>
    </source>
</evidence>
<reference evidence="5" key="2">
    <citation type="submission" date="2015-01" db="EMBL/GenBank/DDBJ databases">
        <title>Evolutionary Origins and Diversification of the Mycorrhizal Mutualists.</title>
        <authorList>
            <consortium name="DOE Joint Genome Institute"/>
            <consortium name="Mycorrhizal Genomics Consortium"/>
            <person name="Kohler A."/>
            <person name="Kuo A."/>
            <person name="Nagy L.G."/>
            <person name="Floudas D."/>
            <person name="Copeland A."/>
            <person name="Barry K.W."/>
            <person name="Cichocki N."/>
            <person name="Veneault-Fourrey C."/>
            <person name="LaButti K."/>
            <person name="Lindquist E.A."/>
            <person name="Lipzen A."/>
            <person name="Lundell T."/>
            <person name="Morin E."/>
            <person name="Murat C."/>
            <person name="Riley R."/>
            <person name="Ohm R."/>
            <person name="Sun H."/>
            <person name="Tunlid A."/>
            <person name="Henrissat B."/>
            <person name="Grigoriev I.V."/>
            <person name="Hibbett D.S."/>
            <person name="Martin F."/>
        </authorList>
    </citation>
    <scope>NUCLEOTIDE SEQUENCE [LARGE SCALE GENOMIC DNA]</scope>
    <source>
        <strain evidence="5">MUT 4182</strain>
    </source>
</reference>
<dbReference type="GO" id="GO:0004672">
    <property type="term" value="F:protein kinase activity"/>
    <property type="evidence" value="ECO:0007669"/>
    <property type="project" value="InterPro"/>
</dbReference>
<evidence type="ECO:0000313" key="5">
    <source>
        <dbReference type="Proteomes" id="UP000054248"/>
    </source>
</evidence>
<evidence type="ECO:0000313" key="4">
    <source>
        <dbReference type="EMBL" id="KIO18746.1"/>
    </source>
</evidence>
<organism evidence="4 5">
    <name type="scientific">Tulasnella calospora MUT 4182</name>
    <dbReference type="NCBI Taxonomy" id="1051891"/>
    <lineage>
        <taxon>Eukaryota</taxon>
        <taxon>Fungi</taxon>
        <taxon>Dikarya</taxon>
        <taxon>Basidiomycota</taxon>
        <taxon>Agaricomycotina</taxon>
        <taxon>Agaricomycetes</taxon>
        <taxon>Cantharellales</taxon>
        <taxon>Tulasnellaceae</taxon>
        <taxon>Tulasnella</taxon>
    </lineage>
</organism>
<name>A0A0C3Q5C7_9AGAM</name>
<dbReference type="GO" id="GO:0005886">
    <property type="term" value="C:plasma membrane"/>
    <property type="evidence" value="ECO:0007669"/>
    <property type="project" value="TreeGrafter"/>
</dbReference>
<dbReference type="SUPFAM" id="SSF56112">
    <property type="entry name" value="Protein kinase-like (PK-like)"/>
    <property type="match status" value="1"/>
</dbReference>
<dbReference type="Gene3D" id="1.10.510.10">
    <property type="entry name" value="Transferase(Phosphotransferase) domain 1"/>
    <property type="match status" value="1"/>
</dbReference>
<reference evidence="4 5" key="1">
    <citation type="submission" date="2014-04" db="EMBL/GenBank/DDBJ databases">
        <authorList>
            <consortium name="DOE Joint Genome Institute"/>
            <person name="Kuo A."/>
            <person name="Girlanda M."/>
            <person name="Perotto S."/>
            <person name="Kohler A."/>
            <person name="Nagy L.G."/>
            <person name="Floudas D."/>
            <person name="Copeland A."/>
            <person name="Barry K.W."/>
            <person name="Cichocki N."/>
            <person name="Veneault-Fourrey C."/>
            <person name="LaButti K."/>
            <person name="Lindquist E.A."/>
            <person name="Lipzen A."/>
            <person name="Lundell T."/>
            <person name="Morin E."/>
            <person name="Murat C."/>
            <person name="Sun H."/>
            <person name="Tunlid A."/>
            <person name="Henrissat B."/>
            <person name="Grigoriev I.V."/>
            <person name="Hibbett D.S."/>
            <person name="Martin F."/>
            <person name="Nordberg H.P."/>
            <person name="Cantor M.N."/>
            <person name="Hua S.X."/>
        </authorList>
    </citation>
    <scope>NUCLEOTIDE SEQUENCE [LARGE SCALE GENOMIC DNA]</scope>
    <source>
        <strain evidence="4 5">MUT 4182</strain>
    </source>
</reference>
<dbReference type="STRING" id="1051891.A0A0C3Q5C7"/>
<dbReference type="PANTHER" id="PTHR27001:SF931">
    <property type="entry name" value="OS11G0664100 PROTEIN"/>
    <property type="match status" value="1"/>
</dbReference>
<dbReference type="EMBL" id="KN823263">
    <property type="protein sequence ID" value="KIO18746.1"/>
    <property type="molecule type" value="Genomic_DNA"/>
</dbReference>
<keyword evidence="1" id="KW-0547">Nucleotide-binding</keyword>
<evidence type="ECO:0000256" key="2">
    <source>
        <dbReference type="ARBA" id="ARBA00022840"/>
    </source>
</evidence>
<dbReference type="GO" id="GO:0005524">
    <property type="term" value="F:ATP binding"/>
    <property type="evidence" value="ECO:0007669"/>
    <property type="project" value="UniProtKB-KW"/>
</dbReference>
<accession>A0A0C3Q5C7</accession>
<dbReference type="AlphaFoldDB" id="A0A0C3Q5C7"/>
<keyword evidence="2" id="KW-0067">ATP-binding</keyword>
<dbReference type="Proteomes" id="UP000054248">
    <property type="component" value="Unassembled WGS sequence"/>
</dbReference>
<feature type="domain" description="Protein kinase" evidence="3">
    <location>
        <begin position="79"/>
        <end position="213"/>
    </location>
</feature>
<evidence type="ECO:0000259" key="3">
    <source>
        <dbReference type="PROSITE" id="PS50011"/>
    </source>
</evidence>
<dbReference type="InterPro" id="IPR011009">
    <property type="entry name" value="Kinase-like_dom_sf"/>
</dbReference>
<dbReference type="InterPro" id="IPR000719">
    <property type="entry name" value="Prot_kinase_dom"/>
</dbReference>
<dbReference type="Pfam" id="PF07714">
    <property type="entry name" value="PK_Tyr_Ser-Thr"/>
    <property type="match status" value="1"/>
</dbReference>